<dbReference type="NCBIfam" id="TIGR01730">
    <property type="entry name" value="RND_mfp"/>
    <property type="match status" value="1"/>
</dbReference>
<name>A0A2T3J9J0_9GAMM</name>
<proteinExistence type="inferred from homology"/>
<accession>A0A2T3J9J0</accession>
<dbReference type="PANTHER" id="PTHR30469">
    <property type="entry name" value="MULTIDRUG RESISTANCE PROTEIN MDTA"/>
    <property type="match status" value="1"/>
</dbReference>
<dbReference type="GO" id="GO:1990281">
    <property type="term" value="C:efflux pump complex"/>
    <property type="evidence" value="ECO:0007669"/>
    <property type="project" value="TreeGrafter"/>
</dbReference>
<dbReference type="AlphaFoldDB" id="A0A2T3J9J0"/>
<dbReference type="Gene3D" id="2.40.50.100">
    <property type="match status" value="1"/>
</dbReference>
<dbReference type="OrthoDB" id="6382359at2"/>
<dbReference type="GO" id="GO:0015562">
    <property type="term" value="F:efflux transmembrane transporter activity"/>
    <property type="evidence" value="ECO:0007669"/>
    <property type="project" value="TreeGrafter"/>
</dbReference>
<reference evidence="2 3" key="1">
    <citation type="submission" date="2018-01" db="EMBL/GenBank/DDBJ databases">
        <title>Whole genome sequencing of Histamine producing bacteria.</title>
        <authorList>
            <person name="Butler K."/>
        </authorList>
    </citation>
    <scope>NUCLEOTIDE SEQUENCE [LARGE SCALE GENOMIC DNA]</scope>
    <source>
        <strain evidence="2 3">JCM 12947</strain>
    </source>
</reference>
<protein>
    <submittedName>
        <fullName evidence="2">Efflux transporter periplasmic adaptor subunit</fullName>
    </submittedName>
</protein>
<dbReference type="Proteomes" id="UP000240987">
    <property type="component" value="Unassembled WGS sequence"/>
</dbReference>
<evidence type="ECO:0000313" key="3">
    <source>
        <dbReference type="Proteomes" id="UP000240987"/>
    </source>
</evidence>
<dbReference type="SUPFAM" id="SSF111369">
    <property type="entry name" value="HlyD-like secretion proteins"/>
    <property type="match status" value="1"/>
</dbReference>
<evidence type="ECO:0000313" key="2">
    <source>
        <dbReference type="EMBL" id="PSU45443.1"/>
    </source>
</evidence>
<gene>
    <name evidence="2" type="ORF">C9J12_22295</name>
</gene>
<sequence length="380" mass="42056">MKMNKILPIVLALCLIVGAGALVVILEPDPVQPITKALLRQPVSVTQVVPQAYRPTITLLGTTHARWPVEIKAQSSAKLLRLTKQTEPGTLVKQGDILAKLDTTHLKSQLAQARSAMKQAELTLQREQHEQTVAMKMLSHKTSSAYARREPQIASAKADLLQAKEAYTSAKQYLEDATITAPFDAVILSRDISPSQQLEAGETMFKLAASASLDVYLPVPEQQWAAITAVLEKPQVQVTDRQGQSWAASVRYVAPQADRSSRQRQVVLAVNQPYQEFPRLLPNQQVTVKVTLVERNLVMQIPLSALTRDGQVWTIDEGDKLRVESITLVEESRHHAYVIFNNNPQQERLVVTYPLLSMLTGVHVASQMTASALASKENIQ</sequence>
<comment type="caution">
    <text evidence="2">The sequence shown here is derived from an EMBL/GenBank/DDBJ whole genome shotgun (WGS) entry which is preliminary data.</text>
</comment>
<dbReference type="RefSeq" id="WP_107244709.1">
    <property type="nucleotide sequence ID" value="NZ_PYMJ01000030.1"/>
</dbReference>
<keyword evidence="3" id="KW-1185">Reference proteome</keyword>
<dbReference type="Gene3D" id="1.10.287.470">
    <property type="entry name" value="Helix hairpin bin"/>
    <property type="match status" value="1"/>
</dbReference>
<dbReference type="Gene3D" id="2.40.30.170">
    <property type="match status" value="1"/>
</dbReference>
<dbReference type="EMBL" id="PYMJ01000030">
    <property type="protein sequence ID" value="PSU45443.1"/>
    <property type="molecule type" value="Genomic_DNA"/>
</dbReference>
<dbReference type="InterPro" id="IPR006143">
    <property type="entry name" value="RND_pump_MFP"/>
</dbReference>
<comment type="similarity">
    <text evidence="1">Belongs to the membrane fusion protein (MFP) (TC 8.A.1) family.</text>
</comment>
<organism evidence="2 3">
    <name type="scientific">Photobacterium frigidiphilum</name>
    <dbReference type="NCBI Taxonomy" id="264736"/>
    <lineage>
        <taxon>Bacteria</taxon>
        <taxon>Pseudomonadati</taxon>
        <taxon>Pseudomonadota</taxon>
        <taxon>Gammaproteobacteria</taxon>
        <taxon>Vibrionales</taxon>
        <taxon>Vibrionaceae</taxon>
        <taxon>Photobacterium</taxon>
    </lineage>
</organism>
<evidence type="ECO:0000256" key="1">
    <source>
        <dbReference type="ARBA" id="ARBA00009477"/>
    </source>
</evidence>
<dbReference type="PANTHER" id="PTHR30469:SF15">
    <property type="entry name" value="HLYD FAMILY OF SECRETION PROTEINS"/>
    <property type="match status" value="1"/>
</dbReference>